<proteinExistence type="predicted"/>
<dbReference type="Proteomes" id="UP000717696">
    <property type="component" value="Unassembled WGS sequence"/>
</dbReference>
<name>A0A9P9IZI6_9HYPO</name>
<feature type="region of interest" description="Disordered" evidence="1">
    <location>
        <begin position="61"/>
        <end position="82"/>
    </location>
</feature>
<keyword evidence="3" id="KW-1185">Reference proteome</keyword>
<dbReference type="OrthoDB" id="103819at2759"/>
<evidence type="ECO:0000313" key="3">
    <source>
        <dbReference type="Proteomes" id="UP000717696"/>
    </source>
</evidence>
<reference evidence="2" key="1">
    <citation type="journal article" date="2021" name="Nat. Commun.">
        <title>Genetic determinants of endophytism in the Arabidopsis root mycobiome.</title>
        <authorList>
            <person name="Mesny F."/>
            <person name="Miyauchi S."/>
            <person name="Thiergart T."/>
            <person name="Pickel B."/>
            <person name="Atanasova L."/>
            <person name="Karlsson M."/>
            <person name="Huettel B."/>
            <person name="Barry K.W."/>
            <person name="Haridas S."/>
            <person name="Chen C."/>
            <person name="Bauer D."/>
            <person name="Andreopoulos W."/>
            <person name="Pangilinan J."/>
            <person name="LaButti K."/>
            <person name="Riley R."/>
            <person name="Lipzen A."/>
            <person name="Clum A."/>
            <person name="Drula E."/>
            <person name="Henrissat B."/>
            <person name="Kohler A."/>
            <person name="Grigoriev I.V."/>
            <person name="Martin F.M."/>
            <person name="Hacquard S."/>
        </authorList>
    </citation>
    <scope>NUCLEOTIDE SEQUENCE</scope>
    <source>
        <strain evidence="2">MPI-CAGE-AT-0021</strain>
    </source>
</reference>
<accession>A0A9P9IZI6</accession>
<organism evidence="2 3">
    <name type="scientific">Dactylonectria estremocensis</name>
    <dbReference type="NCBI Taxonomy" id="1079267"/>
    <lineage>
        <taxon>Eukaryota</taxon>
        <taxon>Fungi</taxon>
        <taxon>Dikarya</taxon>
        <taxon>Ascomycota</taxon>
        <taxon>Pezizomycotina</taxon>
        <taxon>Sordariomycetes</taxon>
        <taxon>Hypocreomycetidae</taxon>
        <taxon>Hypocreales</taxon>
        <taxon>Nectriaceae</taxon>
        <taxon>Dactylonectria</taxon>
    </lineage>
</organism>
<dbReference type="AlphaFoldDB" id="A0A9P9IZI6"/>
<evidence type="ECO:0000313" key="2">
    <source>
        <dbReference type="EMBL" id="KAH7139652.1"/>
    </source>
</evidence>
<feature type="compositionally biased region" description="Polar residues" evidence="1">
    <location>
        <begin position="64"/>
        <end position="74"/>
    </location>
</feature>
<evidence type="ECO:0000256" key="1">
    <source>
        <dbReference type="SAM" id="MobiDB-lite"/>
    </source>
</evidence>
<protein>
    <submittedName>
        <fullName evidence="2">Uncharacterized protein</fullName>
    </submittedName>
</protein>
<gene>
    <name evidence="2" type="ORF">B0J13DRAFT_638595</name>
</gene>
<sequence>MHPSFLMQQKQSRDDPGETSAAFFVAPRGIRQRQNVRWSHGTELSQRACVDIGAGTMLHPHLRGSQSISDASTPSRDDVWKRQPQECQTKKPDLLSLYVFGKNMSLLLGRASSTQDSEIDAKYPSISKDPAICAGMYFPCFDTARLSWQRPSLLFRYQTNECSQIRVLPIGFFTTLPSVPFSSSSSMPLQQPV</sequence>
<dbReference type="EMBL" id="JAGMUU010000014">
    <property type="protein sequence ID" value="KAH7139652.1"/>
    <property type="molecule type" value="Genomic_DNA"/>
</dbReference>
<comment type="caution">
    <text evidence="2">The sequence shown here is derived from an EMBL/GenBank/DDBJ whole genome shotgun (WGS) entry which is preliminary data.</text>
</comment>